<evidence type="ECO:0000313" key="5">
    <source>
        <dbReference type="Proteomes" id="UP000007879"/>
    </source>
</evidence>
<evidence type="ECO:0000313" key="4">
    <source>
        <dbReference type="EnsemblMetazoa" id="Aqu2.1.43999_001"/>
    </source>
</evidence>
<accession>A0A1X7VVU7</accession>
<dbReference type="OrthoDB" id="6077228at2759"/>
<dbReference type="EnsemblMetazoa" id="Aqu2.1.43999_001">
    <property type="protein sequence ID" value="Aqu2.1.43999_001"/>
    <property type="gene ID" value="Aqu2.1.43999"/>
</dbReference>
<feature type="region of interest" description="Disordered" evidence="2">
    <location>
        <begin position="1"/>
        <end position="102"/>
    </location>
</feature>
<feature type="domain" description="SAM" evidence="3">
    <location>
        <begin position="606"/>
        <end position="670"/>
    </location>
</feature>
<feature type="compositionally biased region" description="Polar residues" evidence="2">
    <location>
        <begin position="40"/>
        <end position="54"/>
    </location>
</feature>
<keyword evidence="5" id="KW-1185">Reference proteome</keyword>
<reference evidence="5" key="1">
    <citation type="journal article" date="2010" name="Nature">
        <title>The Amphimedon queenslandica genome and the evolution of animal complexity.</title>
        <authorList>
            <person name="Srivastava M."/>
            <person name="Simakov O."/>
            <person name="Chapman J."/>
            <person name="Fahey B."/>
            <person name="Gauthier M.E."/>
            <person name="Mitros T."/>
            <person name="Richards G.S."/>
            <person name="Conaco C."/>
            <person name="Dacre M."/>
            <person name="Hellsten U."/>
            <person name="Larroux C."/>
            <person name="Putnam N.H."/>
            <person name="Stanke M."/>
            <person name="Adamska M."/>
            <person name="Darling A."/>
            <person name="Degnan S.M."/>
            <person name="Oakley T.H."/>
            <person name="Plachetzki D.C."/>
            <person name="Zhai Y."/>
            <person name="Adamski M."/>
            <person name="Calcino A."/>
            <person name="Cummins S.F."/>
            <person name="Goodstein D.M."/>
            <person name="Harris C."/>
            <person name="Jackson D.J."/>
            <person name="Leys S.P."/>
            <person name="Shu S."/>
            <person name="Woodcroft B.J."/>
            <person name="Vervoort M."/>
            <person name="Kosik K.S."/>
            <person name="Manning G."/>
            <person name="Degnan B.M."/>
            <person name="Rokhsar D.S."/>
        </authorList>
    </citation>
    <scope>NUCLEOTIDE SEQUENCE [LARGE SCALE GENOMIC DNA]</scope>
</reference>
<feature type="coiled-coil region" evidence="1">
    <location>
        <begin position="528"/>
        <end position="555"/>
    </location>
</feature>
<dbReference type="PROSITE" id="PS50105">
    <property type="entry name" value="SAM_DOMAIN"/>
    <property type="match status" value="1"/>
</dbReference>
<dbReference type="SUPFAM" id="SSF47769">
    <property type="entry name" value="SAM/Pointed domain"/>
    <property type="match status" value="1"/>
</dbReference>
<dbReference type="Gene3D" id="1.10.150.50">
    <property type="entry name" value="Transcription Factor, Ets-1"/>
    <property type="match status" value="1"/>
</dbReference>
<reference evidence="4" key="2">
    <citation type="submission" date="2017-05" db="UniProtKB">
        <authorList>
            <consortium name="EnsemblMetazoa"/>
        </authorList>
    </citation>
    <scope>IDENTIFICATION</scope>
</reference>
<feature type="compositionally biased region" description="Low complexity" evidence="2">
    <location>
        <begin position="19"/>
        <end position="35"/>
    </location>
</feature>
<protein>
    <recommendedName>
        <fullName evidence="3">SAM domain-containing protein</fullName>
    </recommendedName>
</protein>
<dbReference type="EnsemblMetazoa" id="XM_019993158.1">
    <property type="protein sequence ID" value="XP_019848717.1"/>
    <property type="gene ID" value="LOC109580221"/>
</dbReference>
<evidence type="ECO:0000256" key="2">
    <source>
        <dbReference type="SAM" id="MobiDB-lite"/>
    </source>
</evidence>
<dbReference type="eggNOG" id="ENOG502SCKY">
    <property type="taxonomic scope" value="Eukaryota"/>
</dbReference>
<evidence type="ECO:0000256" key="1">
    <source>
        <dbReference type="SAM" id="Coils"/>
    </source>
</evidence>
<evidence type="ECO:0000259" key="3">
    <source>
        <dbReference type="PROSITE" id="PS50105"/>
    </source>
</evidence>
<dbReference type="KEGG" id="aqu:109580221"/>
<dbReference type="InterPro" id="IPR001660">
    <property type="entry name" value="SAM"/>
</dbReference>
<dbReference type="InterPro" id="IPR013761">
    <property type="entry name" value="SAM/pointed_sf"/>
</dbReference>
<gene>
    <name evidence="4" type="primary">109580221</name>
</gene>
<organism evidence="4">
    <name type="scientific">Amphimedon queenslandica</name>
    <name type="common">Sponge</name>
    <dbReference type="NCBI Taxonomy" id="400682"/>
    <lineage>
        <taxon>Eukaryota</taxon>
        <taxon>Metazoa</taxon>
        <taxon>Porifera</taxon>
        <taxon>Demospongiae</taxon>
        <taxon>Heteroscleromorpha</taxon>
        <taxon>Haplosclerida</taxon>
        <taxon>Niphatidae</taxon>
        <taxon>Amphimedon</taxon>
    </lineage>
</organism>
<sequence length="682" mass="76135">MERGGNKQKPPPNPKPYHLTTKPATTTKPSPSLPLRSIPYGQSYTNTAYPNNGTNDEEYLSMDGIGPTSYPPPATALAYPRPPIPYPPPQSNENRPPELPPRDVMRPVSNGTTFQTYVDANSKSFPCDVIIDTGYYGGHGKSSLYEEQLTLHFEMKLRTVRGKVDRGATYHIPLSSSLQFSLLHNPTDNIQQAMLGHYFETVGHILAQPSRNRPLAICVTHTYTGPNAESSVCEGDILLISPRVHTRTFKQGKFMKCVDIESGEVKMLHENCVAGFTTQPEKIRMSLKDFWNHKYCPPPLKVVMTHSLPQVVLPQNALVTLLAEEWEESVIATHMQELEQMTQSAAANGTQTIRILKDIGISVKPAEGNGSKDTSSLQQETYHLYNEFDLVYINQHLFSDDPVWPNFEEVQSMFYKSVMKDCTQDYSIKKPESLLKNIKRQKSIKNSPLSRRRLSTSIDQVNALGTGVKSDYSPVTLKGSIPENSAYGTVGDSQGMPPPGHEAYPVVHDGTEVIPDVAHLLHEVNTANRQMMIHVEGLRAEIEGLKQDLRQTKSIVGSIKREMYNVIGKLESDVTLLKENIGEYVSVIKSGATPVEVENKEILKAFTSDQVLQALDLLSLSQYKNTFSVKRVTGLELVQYNDTVLSQDLGMTSQSDRIRMMLFIEGREAVWKLLEAQSQATE</sequence>
<keyword evidence="1" id="KW-0175">Coiled coil</keyword>
<name>A0A1X7VVU7_AMPQE</name>
<dbReference type="AlphaFoldDB" id="A0A1X7VVU7"/>
<feature type="compositionally biased region" description="Pro residues" evidence="2">
    <location>
        <begin position="69"/>
        <end position="90"/>
    </location>
</feature>
<dbReference type="Proteomes" id="UP000007879">
    <property type="component" value="Unassembled WGS sequence"/>
</dbReference>
<proteinExistence type="predicted"/>
<dbReference type="InParanoid" id="A0A1X7VVU7"/>